<sequence length="49" mass="5459">MSKPKAIPVPEAQEQPKQRKDPDRGGQEPLSGSHRAKIRKQDGHFNPEG</sequence>
<evidence type="ECO:0000256" key="1">
    <source>
        <dbReference type="SAM" id="MobiDB-lite"/>
    </source>
</evidence>
<comment type="caution">
    <text evidence="2">The sequence shown here is derived from an EMBL/GenBank/DDBJ whole genome shotgun (WGS) entry which is preliminary data.</text>
</comment>
<feature type="compositionally biased region" description="Basic and acidic residues" evidence="1">
    <location>
        <begin position="14"/>
        <end position="26"/>
    </location>
</feature>
<evidence type="ECO:0000313" key="3">
    <source>
        <dbReference type="Proteomes" id="UP000187074"/>
    </source>
</evidence>
<organism evidence="2 3">
    <name type="scientific">Paenibacillus lautus</name>
    <name type="common">Bacillus lautus</name>
    <dbReference type="NCBI Taxonomy" id="1401"/>
    <lineage>
        <taxon>Bacteria</taxon>
        <taxon>Bacillati</taxon>
        <taxon>Bacillota</taxon>
        <taxon>Bacilli</taxon>
        <taxon>Bacillales</taxon>
        <taxon>Paenibacillaceae</taxon>
        <taxon>Paenibacillus</taxon>
    </lineage>
</organism>
<dbReference type="STRING" id="1401.BK123_32090"/>
<evidence type="ECO:0000313" key="2">
    <source>
        <dbReference type="EMBL" id="OME86999.1"/>
    </source>
</evidence>
<name>A0A1R1AN51_PAELA</name>
<dbReference type="EMBL" id="MRTF01000019">
    <property type="protein sequence ID" value="OME86999.1"/>
    <property type="molecule type" value="Genomic_DNA"/>
</dbReference>
<dbReference type="AlphaFoldDB" id="A0A1R1AN51"/>
<feature type="compositionally biased region" description="Basic and acidic residues" evidence="1">
    <location>
        <begin position="39"/>
        <end position="49"/>
    </location>
</feature>
<reference evidence="2 3" key="1">
    <citation type="submission" date="2016-11" db="EMBL/GenBank/DDBJ databases">
        <title>Paenibacillus species isolates.</title>
        <authorList>
            <person name="Beno S.M."/>
        </authorList>
    </citation>
    <scope>NUCLEOTIDE SEQUENCE [LARGE SCALE GENOMIC DNA]</scope>
    <source>
        <strain evidence="2 3">FSL F4-0100</strain>
    </source>
</reference>
<dbReference type="OrthoDB" id="1684521at2"/>
<accession>A0A1R1AN51</accession>
<feature type="region of interest" description="Disordered" evidence="1">
    <location>
        <begin position="1"/>
        <end position="49"/>
    </location>
</feature>
<dbReference type="RefSeq" id="WP_076326362.1">
    <property type="nucleotide sequence ID" value="NZ_JBCMXI010000011.1"/>
</dbReference>
<dbReference type="Proteomes" id="UP000187074">
    <property type="component" value="Unassembled WGS sequence"/>
</dbReference>
<gene>
    <name evidence="2" type="ORF">BK123_32090</name>
</gene>
<proteinExistence type="predicted"/>
<protein>
    <submittedName>
        <fullName evidence="2">Spore protein</fullName>
    </submittedName>
</protein>